<dbReference type="PROSITE" id="PS50221">
    <property type="entry name" value="GAIN_B"/>
    <property type="match status" value="1"/>
</dbReference>
<evidence type="ECO:0000256" key="1">
    <source>
        <dbReference type="ARBA" id="ARBA00004651"/>
    </source>
</evidence>
<dbReference type="PANTHER" id="PTHR12011:SF469">
    <property type="entry name" value="ADHESION G PROTEIN-COUPLED RECEPTOR E1-RELATED"/>
    <property type="match status" value="1"/>
</dbReference>
<evidence type="ECO:0000256" key="2">
    <source>
        <dbReference type="ARBA" id="ARBA00022475"/>
    </source>
</evidence>
<dbReference type="Gene3D" id="2.60.220.50">
    <property type="match status" value="1"/>
</dbReference>
<feature type="transmembrane region" description="Helical" evidence="10">
    <location>
        <begin position="310"/>
        <end position="335"/>
    </location>
</feature>
<dbReference type="Gene3D" id="1.20.1070.10">
    <property type="entry name" value="Rhodopsin 7-helix transmembrane proteins"/>
    <property type="match status" value="2"/>
</dbReference>
<keyword evidence="8 10" id="KW-0472">Membrane</keyword>
<dbReference type="InterPro" id="IPR017981">
    <property type="entry name" value="GPCR_2-like_7TM"/>
</dbReference>
<dbReference type="PROSITE" id="PS01187">
    <property type="entry name" value="EGF_CA"/>
    <property type="match status" value="1"/>
</dbReference>
<evidence type="ECO:0000256" key="9">
    <source>
        <dbReference type="ARBA" id="ARBA00023157"/>
    </source>
</evidence>
<dbReference type="Pfam" id="PF07645">
    <property type="entry name" value="EGF_CA"/>
    <property type="match status" value="2"/>
</dbReference>
<dbReference type="InterPro" id="IPR001881">
    <property type="entry name" value="EGF-like_Ca-bd_dom"/>
</dbReference>
<dbReference type="SUPFAM" id="SSF57196">
    <property type="entry name" value="EGF/Laminin"/>
    <property type="match status" value="1"/>
</dbReference>
<keyword evidence="7 10" id="KW-1133">Transmembrane helix</keyword>
<dbReference type="GeneTree" id="ENSGT00940000163334"/>
<dbReference type="GO" id="GO:0007189">
    <property type="term" value="P:adenylate cyclase-activating G protein-coupled receptor signaling pathway"/>
    <property type="evidence" value="ECO:0007669"/>
    <property type="project" value="TreeGrafter"/>
</dbReference>
<name>A0A669D067_ORENI</name>
<comment type="subcellular location">
    <subcellularLocation>
        <location evidence="1">Cell membrane</location>
        <topology evidence="1">Multi-pass membrane protein</topology>
    </subcellularLocation>
</comment>
<keyword evidence="4 10" id="KW-0812">Transmembrane</keyword>
<keyword evidence="9" id="KW-1015">Disulfide bond</keyword>
<evidence type="ECO:0000259" key="11">
    <source>
        <dbReference type="PROSITE" id="PS50221"/>
    </source>
</evidence>
<dbReference type="SMART" id="SM00303">
    <property type="entry name" value="GPS"/>
    <property type="match status" value="1"/>
</dbReference>
<feature type="transmembrane region" description="Helical" evidence="10">
    <location>
        <begin position="355"/>
        <end position="375"/>
    </location>
</feature>
<dbReference type="InterPro" id="IPR000152">
    <property type="entry name" value="EGF-type_Asp/Asn_hydroxyl_site"/>
</dbReference>
<dbReference type="Pfam" id="PF01825">
    <property type="entry name" value="GPS"/>
    <property type="match status" value="1"/>
</dbReference>
<evidence type="ECO:0000256" key="7">
    <source>
        <dbReference type="ARBA" id="ARBA00022989"/>
    </source>
</evidence>
<feature type="domain" description="GAIN-B" evidence="11">
    <location>
        <begin position="107"/>
        <end position="249"/>
    </location>
</feature>
<keyword evidence="2" id="KW-1003">Cell membrane</keyword>
<sequence>EKNIWLLFTCIDICGPDCNCSNTIGSYLCTCIPGYRINNPAFIASYDNPCRGLRSCLIALCVCVCVFAVSTADIDECTETPGICGEMTVCTNVPGTFYCSCPDGLFPTTGIVAWILNVTYCQSESISTIILNCFKVIYLVKGQLILLSHQYFQTEKKTEMCSDVITAVIPVNNTNLTEPVNFTIYHRKEIPETGTVSCVYWKTTETVEGKSMSWSEEGCWIAFSNENYTICSCSHLSTFALIMQIGEWLNRVCVIIGLFFLALAILTFLLCSWNPKINNTARLHLCLNLFFSQLFEFKFIYLSLQLACTVMAGLLHFLIVASFVWMLLEALQLHLLVRRLSKVQVIRRDGLPRPILYLVGYGVPFVIVGVSALIYSDGYGVTSSNVCVTHTYFHIFPYDQYFSRTGFLDCFVILGCTWILGLYQTNLFFQVLFIILNSQQGTFLYIVHCLLNKEVDLSLSYALIKFCSFTTSHLNAHTRPIVTQ</sequence>
<reference evidence="13" key="3">
    <citation type="submission" date="2025-09" db="UniProtKB">
        <authorList>
            <consortium name="Ensembl"/>
        </authorList>
    </citation>
    <scope>IDENTIFICATION</scope>
</reference>
<dbReference type="AlphaFoldDB" id="A0A669D067"/>
<dbReference type="InterPro" id="IPR000832">
    <property type="entry name" value="GPCR_2_secretin-like"/>
</dbReference>
<evidence type="ECO:0000259" key="12">
    <source>
        <dbReference type="PROSITE" id="PS50261"/>
    </source>
</evidence>
<dbReference type="GO" id="GO:0004930">
    <property type="term" value="F:G protein-coupled receptor activity"/>
    <property type="evidence" value="ECO:0007669"/>
    <property type="project" value="InterPro"/>
</dbReference>
<evidence type="ECO:0000256" key="4">
    <source>
        <dbReference type="ARBA" id="ARBA00022692"/>
    </source>
</evidence>
<evidence type="ECO:0000313" key="14">
    <source>
        <dbReference type="Proteomes" id="UP000005207"/>
    </source>
</evidence>
<dbReference type="GO" id="GO:0005509">
    <property type="term" value="F:calcium ion binding"/>
    <property type="evidence" value="ECO:0007669"/>
    <property type="project" value="InterPro"/>
</dbReference>
<evidence type="ECO:0000256" key="10">
    <source>
        <dbReference type="SAM" id="Phobius"/>
    </source>
</evidence>
<feature type="domain" description="G-protein coupled receptors family 2 profile 2" evidence="12">
    <location>
        <begin position="246"/>
        <end position="387"/>
    </location>
</feature>
<keyword evidence="6" id="KW-0677">Repeat</keyword>
<keyword evidence="5" id="KW-0732">Signal</keyword>
<dbReference type="Proteomes" id="UP000005207">
    <property type="component" value="Linkage group LG4"/>
</dbReference>
<dbReference type="GO" id="GO:0005886">
    <property type="term" value="C:plasma membrane"/>
    <property type="evidence" value="ECO:0007669"/>
    <property type="project" value="UniProtKB-SubCell"/>
</dbReference>
<dbReference type="GO" id="GO:0030855">
    <property type="term" value="P:epithelial cell differentiation"/>
    <property type="evidence" value="ECO:0007669"/>
    <property type="project" value="UniProtKB-ARBA"/>
</dbReference>
<keyword evidence="3" id="KW-0245">EGF-like domain</keyword>
<dbReference type="Gene3D" id="2.10.25.10">
    <property type="entry name" value="Laminin"/>
    <property type="match status" value="2"/>
</dbReference>
<dbReference type="PROSITE" id="PS00010">
    <property type="entry name" value="ASX_HYDROXYL"/>
    <property type="match status" value="1"/>
</dbReference>
<dbReference type="FunFam" id="2.10.25.10:FF:000038">
    <property type="entry name" value="Fibrillin 2"/>
    <property type="match status" value="1"/>
</dbReference>
<dbReference type="PROSITE" id="PS50261">
    <property type="entry name" value="G_PROTEIN_RECEP_F2_4"/>
    <property type="match status" value="1"/>
</dbReference>
<accession>A0A669D067</accession>
<feature type="transmembrane region" description="Helical" evidence="10">
    <location>
        <begin position="285"/>
        <end position="304"/>
    </location>
</feature>
<protein>
    <recommendedName>
        <fullName evidence="15">Adhesion G protein-coupled receptor E8</fullName>
    </recommendedName>
</protein>
<evidence type="ECO:0000256" key="6">
    <source>
        <dbReference type="ARBA" id="ARBA00022737"/>
    </source>
</evidence>
<dbReference type="Pfam" id="PF00002">
    <property type="entry name" value="7tm_2"/>
    <property type="match status" value="1"/>
</dbReference>
<feature type="transmembrane region" description="Helical" evidence="10">
    <location>
        <begin position="411"/>
        <end position="436"/>
    </location>
</feature>
<dbReference type="Ensembl" id="ENSONIT00000047741.1">
    <property type="protein sequence ID" value="ENSONIP00000053973.1"/>
    <property type="gene ID" value="ENSONIG00000002064.2"/>
</dbReference>
<evidence type="ECO:0000256" key="8">
    <source>
        <dbReference type="ARBA" id="ARBA00023136"/>
    </source>
</evidence>
<reference evidence="13" key="2">
    <citation type="submission" date="2025-08" db="UniProtKB">
        <authorList>
            <consortium name="Ensembl"/>
        </authorList>
    </citation>
    <scope>IDENTIFICATION</scope>
</reference>
<evidence type="ECO:0000256" key="3">
    <source>
        <dbReference type="ARBA" id="ARBA00022536"/>
    </source>
</evidence>
<evidence type="ECO:0000256" key="5">
    <source>
        <dbReference type="ARBA" id="ARBA00022729"/>
    </source>
</evidence>
<dbReference type="InterPro" id="IPR057244">
    <property type="entry name" value="GAIN_B"/>
</dbReference>
<dbReference type="GO" id="GO:0007166">
    <property type="term" value="P:cell surface receptor signaling pathway"/>
    <property type="evidence" value="ECO:0007669"/>
    <property type="project" value="InterPro"/>
</dbReference>
<organism evidence="13 14">
    <name type="scientific">Oreochromis niloticus</name>
    <name type="common">Nile tilapia</name>
    <name type="synonym">Tilapia nilotica</name>
    <dbReference type="NCBI Taxonomy" id="8128"/>
    <lineage>
        <taxon>Eukaryota</taxon>
        <taxon>Metazoa</taxon>
        <taxon>Chordata</taxon>
        <taxon>Craniata</taxon>
        <taxon>Vertebrata</taxon>
        <taxon>Euteleostomi</taxon>
        <taxon>Actinopterygii</taxon>
        <taxon>Neopterygii</taxon>
        <taxon>Teleostei</taxon>
        <taxon>Neoteleostei</taxon>
        <taxon>Acanthomorphata</taxon>
        <taxon>Ovalentaria</taxon>
        <taxon>Cichlomorphae</taxon>
        <taxon>Cichliformes</taxon>
        <taxon>Cichlidae</taxon>
        <taxon>African cichlids</taxon>
        <taxon>Pseudocrenilabrinae</taxon>
        <taxon>Oreochromini</taxon>
        <taxon>Oreochromis</taxon>
    </lineage>
</organism>
<dbReference type="CDD" id="cd00054">
    <property type="entry name" value="EGF_CA"/>
    <property type="match status" value="2"/>
</dbReference>
<dbReference type="InterPro" id="IPR046338">
    <property type="entry name" value="GAIN_dom_sf"/>
</dbReference>
<keyword evidence="14" id="KW-1185">Reference proteome</keyword>
<evidence type="ECO:0000313" key="13">
    <source>
        <dbReference type="Ensembl" id="ENSONIP00000053973.1"/>
    </source>
</evidence>
<dbReference type="InterPro" id="IPR049883">
    <property type="entry name" value="NOTCH1_EGF-like"/>
</dbReference>
<feature type="transmembrane region" description="Helical" evidence="10">
    <location>
        <begin position="248"/>
        <end position="273"/>
    </location>
</feature>
<dbReference type="InterPro" id="IPR018097">
    <property type="entry name" value="EGF_Ca-bd_CS"/>
</dbReference>
<evidence type="ECO:0008006" key="15">
    <source>
        <dbReference type="Google" id="ProtNLM"/>
    </source>
</evidence>
<dbReference type="SMART" id="SM00179">
    <property type="entry name" value="EGF_CA"/>
    <property type="match status" value="2"/>
</dbReference>
<dbReference type="InterPro" id="IPR000203">
    <property type="entry name" value="GPS"/>
</dbReference>
<dbReference type="PANTHER" id="PTHR12011">
    <property type="entry name" value="ADHESION G-PROTEIN COUPLED RECEPTOR"/>
    <property type="match status" value="1"/>
</dbReference>
<proteinExistence type="predicted"/>
<reference evidence="14" key="1">
    <citation type="submission" date="2012-01" db="EMBL/GenBank/DDBJ databases">
        <title>The Genome Sequence of Oreochromis niloticus (Nile Tilapia).</title>
        <authorList>
            <consortium name="Broad Institute Genome Assembly Team"/>
            <consortium name="Broad Institute Sequencing Platform"/>
            <person name="Di Palma F."/>
            <person name="Johnson J."/>
            <person name="Lander E.S."/>
            <person name="Lindblad-Toh K."/>
        </authorList>
    </citation>
    <scope>NUCLEOTIDE SEQUENCE [LARGE SCALE GENOMIC DNA]</scope>
</reference>